<organism evidence="13 14">
    <name type="scientific">Fulvimarina endophytica</name>
    <dbReference type="NCBI Taxonomy" id="2293836"/>
    <lineage>
        <taxon>Bacteria</taxon>
        <taxon>Pseudomonadati</taxon>
        <taxon>Pseudomonadota</taxon>
        <taxon>Alphaproteobacteria</taxon>
        <taxon>Hyphomicrobiales</taxon>
        <taxon>Aurantimonadaceae</taxon>
        <taxon>Fulvimarina</taxon>
    </lineage>
</organism>
<evidence type="ECO:0000256" key="6">
    <source>
        <dbReference type="ARBA" id="ARBA00023136"/>
    </source>
</evidence>
<dbReference type="OrthoDB" id="9760333at2"/>
<comment type="caution">
    <text evidence="13">The sequence shown here is derived from an EMBL/GenBank/DDBJ whole genome shotgun (WGS) entry which is preliminary data.</text>
</comment>
<dbReference type="GO" id="GO:0044718">
    <property type="term" value="P:siderophore transmembrane transport"/>
    <property type="evidence" value="ECO:0007669"/>
    <property type="project" value="TreeGrafter"/>
</dbReference>
<keyword evidence="5 9" id="KW-0798">TonB box</keyword>
<sequence length="725" mass="79050">MTRHARESLKLRLTSAASLLFIASASSALAQDNDAFAGSIVLDDVVVNAERLGTAPESLTRNVTVIERSEIEKLQATNDNLPQLLGKVVPGFGIATGAFTTFGQGLRGRSALVVIDGVPQRLNRDTSRDLFNVDISAIESIEVVHGGSALYGNGATGGIIYITTLQGGGERRFRTRVEGGGSLSHLSEESLSGRLSQTAQGSFGDTDYAFAAAGDLHRGSFDADGRRIAPEPSQGDLFDTFSGSLFGRVRHHFGDQSLGASIIFKDLSQDSDYASDIRVARQPPGTVPARALEGLELDEQGALRNIQGTLDYSNADLFGSDLNAQLYARRAESRFYPSDARAIRNRAAILQSYFESDVYGGSAVVTTPIDIVEAIPISLLWGADFQFESNVGPADSFEGPAFDRSFGRDFRRIRTVNWTPPFDIDQQSLFAQLEVMPVDRLTVRGGVRQQWAGIDVDSYTTIVGDPITGGSLDFSTQLYNIGANYEFVDGVSLFADYSQSYDLSDVGLQLRQAPRGFRFSGSNIEPLQYDNYEVGLRASLGDFSGSAAFFYSESELGALRTVDFILIQDRDPEEIKGVEVSASYIFNETWTAGGSFTYTEGHRTASDGRRIALNGFRIPPVKVTGYVEYSPSDWWSLRLDGLYSGTRDDAFEDGVAFGGRKVEDFAVFDLSSRFKLAKGDLSLGVQNLFNADYYNVYGQLLRNSSNTSHIKSPGTTFKVAYDIQW</sequence>
<feature type="signal peptide" evidence="10">
    <location>
        <begin position="1"/>
        <end position="30"/>
    </location>
</feature>
<comment type="subcellular location">
    <subcellularLocation>
        <location evidence="1 8">Cell outer membrane</location>
        <topology evidence="1 8">Multi-pass membrane protein</topology>
    </subcellularLocation>
</comment>
<dbReference type="GO" id="GO:0015344">
    <property type="term" value="F:siderophore uptake transmembrane transporter activity"/>
    <property type="evidence" value="ECO:0007669"/>
    <property type="project" value="TreeGrafter"/>
</dbReference>
<evidence type="ECO:0000259" key="11">
    <source>
        <dbReference type="Pfam" id="PF00593"/>
    </source>
</evidence>
<dbReference type="CDD" id="cd01347">
    <property type="entry name" value="ligand_gated_channel"/>
    <property type="match status" value="1"/>
</dbReference>
<dbReference type="InterPro" id="IPR039426">
    <property type="entry name" value="TonB-dep_rcpt-like"/>
</dbReference>
<dbReference type="GO" id="GO:0009279">
    <property type="term" value="C:cell outer membrane"/>
    <property type="evidence" value="ECO:0007669"/>
    <property type="project" value="UniProtKB-SubCell"/>
</dbReference>
<evidence type="ECO:0000313" key="14">
    <source>
        <dbReference type="Proteomes" id="UP000264310"/>
    </source>
</evidence>
<evidence type="ECO:0000256" key="5">
    <source>
        <dbReference type="ARBA" id="ARBA00023077"/>
    </source>
</evidence>
<protein>
    <submittedName>
        <fullName evidence="13">TonB-dependent receptor</fullName>
    </submittedName>
</protein>
<keyword evidence="3 8" id="KW-1134">Transmembrane beta strand</keyword>
<evidence type="ECO:0000256" key="3">
    <source>
        <dbReference type="ARBA" id="ARBA00022452"/>
    </source>
</evidence>
<dbReference type="PANTHER" id="PTHR30069">
    <property type="entry name" value="TONB-DEPENDENT OUTER MEMBRANE RECEPTOR"/>
    <property type="match status" value="1"/>
</dbReference>
<evidence type="ECO:0000256" key="10">
    <source>
        <dbReference type="SAM" id="SignalP"/>
    </source>
</evidence>
<dbReference type="InterPro" id="IPR000531">
    <property type="entry name" value="Beta-barrel_TonB"/>
</dbReference>
<dbReference type="Gene3D" id="2.170.130.10">
    <property type="entry name" value="TonB-dependent receptor, plug domain"/>
    <property type="match status" value="1"/>
</dbReference>
<keyword evidence="13" id="KW-0675">Receptor</keyword>
<dbReference type="InterPro" id="IPR037066">
    <property type="entry name" value="Plug_dom_sf"/>
</dbReference>
<dbReference type="AlphaFoldDB" id="A0A371WZ25"/>
<dbReference type="EMBL" id="QURL01000010">
    <property type="protein sequence ID" value="RFC62024.1"/>
    <property type="molecule type" value="Genomic_DNA"/>
</dbReference>
<evidence type="ECO:0000256" key="7">
    <source>
        <dbReference type="ARBA" id="ARBA00023237"/>
    </source>
</evidence>
<evidence type="ECO:0000256" key="9">
    <source>
        <dbReference type="RuleBase" id="RU003357"/>
    </source>
</evidence>
<dbReference type="SUPFAM" id="SSF56935">
    <property type="entry name" value="Porins"/>
    <property type="match status" value="1"/>
</dbReference>
<dbReference type="Proteomes" id="UP000264310">
    <property type="component" value="Unassembled WGS sequence"/>
</dbReference>
<dbReference type="Pfam" id="PF00593">
    <property type="entry name" value="TonB_dep_Rec_b-barrel"/>
    <property type="match status" value="1"/>
</dbReference>
<keyword evidence="7 8" id="KW-0998">Cell outer membrane</keyword>
<comment type="similarity">
    <text evidence="8 9">Belongs to the TonB-dependent receptor family.</text>
</comment>
<keyword evidence="10" id="KW-0732">Signal</keyword>
<keyword evidence="4 8" id="KW-0812">Transmembrane</keyword>
<dbReference type="InterPro" id="IPR012910">
    <property type="entry name" value="Plug_dom"/>
</dbReference>
<accession>A0A371WZ25</accession>
<evidence type="ECO:0000256" key="4">
    <source>
        <dbReference type="ARBA" id="ARBA00022692"/>
    </source>
</evidence>
<evidence type="ECO:0000256" key="2">
    <source>
        <dbReference type="ARBA" id="ARBA00022448"/>
    </source>
</evidence>
<evidence type="ECO:0000256" key="8">
    <source>
        <dbReference type="PROSITE-ProRule" id="PRU01360"/>
    </source>
</evidence>
<evidence type="ECO:0000313" key="13">
    <source>
        <dbReference type="EMBL" id="RFC62024.1"/>
    </source>
</evidence>
<gene>
    <name evidence="13" type="ORF">DYI37_18420</name>
</gene>
<feature type="chain" id="PRO_5016753493" evidence="10">
    <location>
        <begin position="31"/>
        <end position="725"/>
    </location>
</feature>
<evidence type="ECO:0000256" key="1">
    <source>
        <dbReference type="ARBA" id="ARBA00004571"/>
    </source>
</evidence>
<keyword evidence="14" id="KW-1185">Reference proteome</keyword>
<name>A0A371WZ25_9HYPH</name>
<dbReference type="Pfam" id="PF07715">
    <property type="entry name" value="Plug"/>
    <property type="match status" value="1"/>
</dbReference>
<reference evidence="13 14" key="1">
    <citation type="submission" date="2018-08" db="EMBL/GenBank/DDBJ databases">
        <title>Fulvimarina sp. 85, whole genome shotgun sequence.</title>
        <authorList>
            <person name="Tuo L."/>
        </authorList>
    </citation>
    <scope>NUCLEOTIDE SEQUENCE [LARGE SCALE GENOMIC DNA]</scope>
    <source>
        <strain evidence="13 14">85</strain>
    </source>
</reference>
<dbReference type="Gene3D" id="2.40.170.20">
    <property type="entry name" value="TonB-dependent receptor, beta-barrel domain"/>
    <property type="match status" value="1"/>
</dbReference>
<dbReference type="RefSeq" id="WP_116684748.1">
    <property type="nucleotide sequence ID" value="NZ_QURL01000010.1"/>
</dbReference>
<dbReference type="PANTHER" id="PTHR30069:SF42">
    <property type="entry name" value="FERRIC AEROBACTIN RECEPTOR"/>
    <property type="match status" value="1"/>
</dbReference>
<proteinExistence type="inferred from homology"/>
<feature type="domain" description="TonB-dependent receptor plug" evidence="12">
    <location>
        <begin position="57"/>
        <end position="159"/>
    </location>
</feature>
<evidence type="ECO:0000259" key="12">
    <source>
        <dbReference type="Pfam" id="PF07715"/>
    </source>
</evidence>
<keyword evidence="2 8" id="KW-0813">Transport</keyword>
<feature type="domain" description="TonB-dependent receptor-like beta-barrel" evidence="11">
    <location>
        <begin position="296"/>
        <end position="688"/>
    </location>
</feature>
<dbReference type="PROSITE" id="PS52016">
    <property type="entry name" value="TONB_DEPENDENT_REC_3"/>
    <property type="match status" value="1"/>
</dbReference>
<dbReference type="InterPro" id="IPR036942">
    <property type="entry name" value="Beta-barrel_TonB_sf"/>
</dbReference>
<keyword evidence="6 8" id="KW-0472">Membrane</keyword>